<keyword evidence="5 15" id="KW-1133">Transmembrane helix</keyword>
<dbReference type="InterPro" id="IPR038050">
    <property type="entry name" value="Neuro_actylchol_rec"/>
</dbReference>
<keyword evidence="9" id="KW-1015">Disulfide bond</keyword>
<dbReference type="PRINTS" id="PR00252">
    <property type="entry name" value="NRIONCHANNEL"/>
</dbReference>
<dbReference type="SUPFAM" id="SSF90112">
    <property type="entry name" value="Neurotransmitter-gated ion-channel transmembrane pore"/>
    <property type="match status" value="1"/>
</dbReference>
<dbReference type="EMBL" id="LWCA01001454">
    <property type="protein sequence ID" value="OAF65088.1"/>
    <property type="molecule type" value="Genomic_DNA"/>
</dbReference>
<evidence type="ECO:0000256" key="9">
    <source>
        <dbReference type="ARBA" id="ARBA00023157"/>
    </source>
</evidence>
<dbReference type="PANTHER" id="PTHR18945">
    <property type="entry name" value="NEUROTRANSMITTER GATED ION CHANNEL"/>
    <property type="match status" value="1"/>
</dbReference>
<dbReference type="CDD" id="cd18997">
    <property type="entry name" value="LGIC_ECD_nAChR"/>
    <property type="match status" value="1"/>
</dbReference>
<feature type="domain" description="Neurotransmitter-gated ion-channel ligand-binding" evidence="16">
    <location>
        <begin position="10"/>
        <end position="185"/>
    </location>
</feature>
<dbReference type="SUPFAM" id="SSF63712">
    <property type="entry name" value="Nicotinic receptor ligand binding domain-like"/>
    <property type="match status" value="1"/>
</dbReference>
<gene>
    <name evidence="18" type="ORF">A3Q56_07213</name>
</gene>
<dbReference type="InterPro" id="IPR036719">
    <property type="entry name" value="Neuro-gated_channel_TM_sf"/>
</dbReference>
<sequence length="401" mass="47142">KIQASYYDELLYDTLIDNYNTTLSRPIENENDAIDVVFSLNLHQIMIVDEVNEIMSVRVWLTYKWKDYKLKWDPKKFNGIKQVNLDADLIWTPDILLYNSADEEIETKYETKVIVGSDGSIFWSPIAIVKFGCLIDINMYPFDQQKCHLIYGSWTYDDSKLNLNIKKSKFGISNYVQDGEWILNGDFPVKTFHFISYICFIDVTILLSLSLYSIILINYIPPTSISICILLKYFMLLITISGTSLISSIYLDNTFNRTTKLREMDRMHIRVFQFLTYIFKIKRTINNTSKTKEYNLMKTDRMFENRVKFINPNEKLNKKDSFLPIISVLARLCKEIRQIVLKDNFKEDPIVDIGKFEEYNDWQVYSILLHKLVYMLVSVAIISANVSIILIIPLYVSFIRK</sequence>
<dbReference type="GO" id="GO:0004888">
    <property type="term" value="F:transmembrane signaling receptor activity"/>
    <property type="evidence" value="ECO:0007669"/>
    <property type="project" value="InterPro"/>
</dbReference>
<dbReference type="InterPro" id="IPR036734">
    <property type="entry name" value="Neur_chan_lig-bd_sf"/>
</dbReference>
<feature type="transmembrane region" description="Helical" evidence="15">
    <location>
        <begin position="372"/>
        <end position="396"/>
    </location>
</feature>
<comment type="subcellular location">
    <subcellularLocation>
        <location evidence="14">Synaptic cell membrane</location>
        <topology evidence="14">Multi-pass membrane protein</topology>
    </subcellularLocation>
</comment>
<dbReference type="GO" id="GO:0045211">
    <property type="term" value="C:postsynaptic membrane"/>
    <property type="evidence" value="ECO:0007669"/>
    <property type="project" value="InterPro"/>
</dbReference>
<evidence type="ECO:0000256" key="11">
    <source>
        <dbReference type="ARBA" id="ARBA00023180"/>
    </source>
</evidence>
<keyword evidence="13 15" id="KW-0407">Ion channel</keyword>
<feature type="transmembrane region" description="Helical" evidence="15">
    <location>
        <begin position="194"/>
        <end position="217"/>
    </location>
</feature>
<comment type="caution">
    <text evidence="15">Lacks conserved residue(s) required for the propagation of feature annotation.</text>
</comment>
<feature type="domain" description="Neurotransmitter-gated ion-channel transmembrane" evidence="17">
    <location>
        <begin position="203"/>
        <end position="300"/>
    </location>
</feature>
<keyword evidence="3" id="KW-1003">Cell membrane</keyword>
<feature type="non-terminal residue" evidence="18">
    <location>
        <position position="1"/>
    </location>
</feature>
<evidence type="ECO:0000256" key="4">
    <source>
        <dbReference type="ARBA" id="ARBA00022692"/>
    </source>
</evidence>
<comment type="similarity">
    <text evidence="1">Belongs to the ligand-gated ion channel (TC 1.A.9) family. Acetylcholine receptor (TC 1.A.9.1) subfamily.</text>
</comment>
<evidence type="ECO:0000259" key="16">
    <source>
        <dbReference type="Pfam" id="PF02931"/>
    </source>
</evidence>
<dbReference type="GO" id="GO:0022848">
    <property type="term" value="F:acetylcholine-gated monoatomic cation-selective channel activity"/>
    <property type="evidence" value="ECO:0007669"/>
    <property type="project" value="InterPro"/>
</dbReference>
<evidence type="ECO:0000256" key="1">
    <source>
        <dbReference type="ARBA" id="ARBA00009237"/>
    </source>
</evidence>
<dbReference type="InterPro" id="IPR006029">
    <property type="entry name" value="Neurotrans-gated_channel_TM"/>
</dbReference>
<proteinExistence type="inferred from homology"/>
<keyword evidence="7 15" id="KW-0406">Ion transport</keyword>
<reference evidence="18 19" key="1">
    <citation type="submission" date="2016-04" db="EMBL/GenBank/DDBJ databases">
        <title>The genome of Intoshia linei affirms orthonectids as highly simplified spiralians.</title>
        <authorList>
            <person name="Mikhailov K.V."/>
            <person name="Slusarev G.S."/>
            <person name="Nikitin M.A."/>
            <person name="Logacheva M.D."/>
            <person name="Penin A."/>
            <person name="Aleoshin V."/>
            <person name="Panchin Y.V."/>
        </authorList>
    </citation>
    <scope>NUCLEOTIDE SEQUENCE [LARGE SCALE GENOMIC DNA]</scope>
    <source>
        <strain evidence="18">Intl2013</strain>
        <tissue evidence="18">Whole animal</tissue>
    </source>
</reference>
<dbReference type="FunFam" id="2.70.170.10:FF:000016">
    <property type="entry name" value="Nicotinic acetylcholine receptor subunit"/>
    <property type="match status" value="1"/>
</dbReference>
<dbReference type="AlphaFoldDB" id="A0A177ASV5"/>
<dbReference type="InterPro" id="IPR002394">
    <property type="entry name" value="Nicotinic_acetylcholine_rcpt"/>
</dbReference>
<evidence type="ECO:0000313" key="18">
    <source>
        <dbReference type="EMBL" id="OAF65088.1"/>
    </source>
</evidence>
<evidence type="ECO:0000313" key="19">
    <source>
        <dbReference type="Proteomes" id="UP000078046"/>
    </source>
</evidence>
<evidence type="ECO:0000256" key="7">
    <source>
        <dbReference type="ARBA" id="ARBA00023065"/>
    </source>
</evidence>
<dbReference type="PROSITE" id="PS00236">
    <property type="entry name" value="NEUROTR_ION_CHANNEL"/>
    <property type="match status" value="1"/>
</dbReference>
<protein>
    <submittedName>
        <fullName evidence="18">Uncharacterized protein</fullName>
    </submittedName>
</protein>
<keyword evidence="6" id="KW-0770">Synapse</keyword>
<evidence type="ECO:0000256" key="10">
    <source>
        <dbReference type="ARBA" id="ARBA00023170"/>
    </source>
</evidence>
<keyword evidence="2 15" id="KW-0813">Transport</keyword>
<dbReference type="Pfam" id="PF02931">
    <property type="entry name" value="Neur_chan_LBD"/>
    <property type="match status" value="1"/>
</dbReference>
<evidence type="ECO:0000256" key="5">
    <source>
        <dbReference type="ARBA" id="ARBA00022989"/>
    </source>
</evidence>
<organism evidence="18 19">
    <name type="scientific">Intoshia linei</name>
    <dbReference type="NCBI Taxonomy" id="1819745"/>
    <lineage>
        <taxon>Eukaryota</taxon>
        <taxon>Metazoa</taxon>
        <taxon>Spiralia</taxon>
        <taxon>Lophotrochozoa</taxon>
        <taxon>Mesozoa</taxon>
        <taxon>Orthonectida</taxon>
        <taxon>Rhopaluridae</taxon>
        <taxon>Intoshia</taxon>
    </lineage>
</organism>
<keyword evidence="12" id="KW-1071">Ligand-gated ion channel</keyword>
<keyword evidence="10" id="KW-0675">Receptor</keyword>
<name>A0A177ASV5_9BILA</name>
<evidence type="ECO:0000256" key="14">
    <source>
        <dbReference type="ARBA" id="ARBA00034099"/>
    </source>
</evidence>
<evidence type="ECO:0000256" key="3">
    <source>
        <dbReference type="ARBA" id="ARBA00022475"/>
    </source>
</evidence>
<comment type="caution">
    <text evidence="18">The sequence shown here is derived from an EMBL/GenBank/DDBJ whole genome shotgun (WGS) entry which is preliminary data.</text>
</comment>
<dbReference type="Proteomes" id="UP000078046">
    <property type="component" value="Unassembled WGS sequence"/>
</dbReference>
<dbReference type="Gene3D" id="1.20.58.390">
    <property type="entry name" value="Neurotransmitter-gated ion-channel transmembrane domain"/>
    <property type="match status" value="1"/>
</dbReference>
<keyword evidence="4 15" id="KW-0812">Transmembrane</keyword>
<evidence type="ECO:0000256" key="8">
    <source>
        <dbReference type="ARBA" id="ARBA00023136"/>
    </source>
</evidence>
<dbReference type="OrthoDB" id="5975154at2759"/>
<dbReference type="InterPro" id="IPR018000">
    <property type="entry name" value="Neurotransmitter_ion_chnl_CS"/>
</dbReference>
<evidence type="ECO:0000256" key="12">
    <source>
        <dbReference type="ARBA" id="ARBA00023286"/>
    </source>
</evidence>
<feature type="transmembrane region" description="Helical" evidence="15">
    <location>
        <begin position="229"/>
        <end position="251"/>
    </location>
</feature>
<evidence type="ECO:0000259" key="17">
    <source>
        <dbReference type="Pfam" id="PF02932"/>
    </source>
</evidence>
<dbReference type="Pfam" id="PF02932">
    <property type="entry name" value="Neur_chan_memb"/>
    <property type="match status" value="1"/>
</dbReference>
<dbReference type="InterPro" id="IPR006201">
    <property type="entry name" value="Neur_channel"/>
</dbReference>
<dbReference type="Gene3D" id="2.70.170.10">
    <property type="entry name" value="Neurotransmitter-gated ion-channel ligand-binding domain"/>
    <property type="match status" value="1"/>
</dbReference>
<keyword evidence="8 15" id="KW-0472">Membrane</keyword>
<keyword evidence="11" id="KW-0325">Glycoprotein</keyword>
<dbReference type="PRINTS" id="PR00254">
    <property type="entry name" value="NICOTINICR"/>
</dbReference>
<dbReference type="InterPro" id="IPR006202">
    <property type="entry name" value="Neur_chan_lig-bd"/>
</dbReference>
<accession>A0A177ASV5</accession>
<evidence type="ECO:0000256" key="2">
    <source>
        <dbReference type="ARBA" id="ARBA00022448"/>
    </source>
</evidence>
<evidence type="ECO:0000256" key="15">
    <source>
        <dbReference type="RuleBase" id="RU000687"/>
    </source>
</evidence>
<evidence type="ECO:0000256" key="13">
    <source>
        <dbReference type="ARBA" id="ARBA00023303"/>
    </source>
</evidence>
<evidence type="ECO:0000256" key="6">
    <source>
        <dbReference type="ARBA" id="ARBA00023018"/>
    </source>
</evidence>
<keyword evidence="19" id="KW-1185">Reference proteome</keyword>